<proteinExistence type="predicted"/>
<dbReference type="Proteomes" id="UP001597197">
    <property type="component" value="Unassembled WGS sequence"/>
</dbReference>
<organism evidence="1 2">
    <name type="scientific">Hymenobacter bucti</name>
    <dbReference type="NCBI Taxonomy" id="1844114"/>
    <lineage>
        <taxon>Bacteria</taxon>
        <taxon>Pseudomonadati</taxon>
        <taxon>Bacteroidota</taxon>
        <taxon>Cytophagia</taxon>
        <taxon>Cytophagales</taxon>
        <taxon>Hymenobacteraceae</taxon>
        <taxon>Hymenobacter</taxon>
    </lineage>
</organism>
<keyword evidence="2" id="KW-1185">Reference proteome</keyword>
<name>A0ABW4QSI9_9BACT</name>
<sequence length="80" mass="9162">MDFVISIPDDKLDFVKQLLKELKLSLKPIEAASLTIAHQRLADDLTQSLREVELHQQGKIKLQTAEELFKELEDADESED</sequence>
<accession>A0ABW4QSI9</accession>
<comment type="caution">
    <text evidence="1">The sequence shown here is derived from an EMBL/GenBank/DDBJ whole genome shotgun (WGS) entry which is preliminary data.</text>
</comment>
<dbReference type="RefSeq" id="WP_382312960.1">
    <property type="nucleotide sequence ID" value="NZ_JBHUFD010000003.1"/>
</dbReference>
<gene>
    <name evidence="1" type="ORF">ACFSDX_08790</name>
</gene>
<evidence type="ECO:0000313" key="2">
    <source>
        <dbReference type="Proteomes" id="UP001597197"/>
    </source>
</evidence>
<dbReference type="EMBL" id="JBHUFD010000003">
    <property type="protein sequence ID" value="MFD1872523.1"/>
    <property type="molecule type" value="Genomic_DNA"/>
</dbReference>
<reference evidence="2" key="1">
    <citation type="journal article" date="2019" name="Int. J. Syst. Evol. Microbiol.">
        <title>The Global Catalogue of Microorganisms (GCM) 10K type strain sequencing project: providing services to taxonomists for standard genome sequencing and annotation.</title>
        <authorList>
            <consortium name="The Broad Institute Genomics Platform"/>
            <consortium name="The Broad Institute Genome Sequencing Center for Infectious Disease"/>
            <person name="Wu L."/>
            <person name="Ma J."/>
        </authorList>
    </citation>
    <scope>NUCLEOTIDE SEQUENCE [LARGE SCALE GENOMIC DNA]</scope>
    <source>
        <strain evidence="2">CGMCC 1.15795</strain>
    </source>
</reference>
<evidence type="ECO:0000313" key="1">
    <source>
        <dbReference type="EMBL" id="MFD1872523.1"/>
    </source>
</evidence>
<protein>
    <submittedName>
        <fullName evidence="1">Uncharacterized protein</fullName>
    </submittedName>
</protein>